<comment type="subcellular location">
    <subcellularLocation>
        <location evidence="1">Membrane</location>
        <topology evidence="1">Multi-pass membrane protein</topology>
    </subcellularLocation>
</comment>
<feature type="transmembrane region" description="Helical" evidence="5">
    <location>
        <begin position="140"/>
        <end position="168"/>
    </location>
</feature>
<feature type="transmembrane region" description="Helical" evidence="5">
    <location>
        <begin position="335"/>
        <end position="357"/>
    </location>
</feature>
<keyword evidence="4 5" id="KW-0472">Membrane</keyword>
<dbReference type="Pfam" id="PF00083">
    <property type="entry name" value="Sugar_tr"/>
    <property type="match status" value="2"/>
</dbReference>
<dbReference type="PANTHER" id="PTHR23508">
    <property type="entry name" value="CARBOXYLIC ACID TRANSPORTER PROTEIN HOMOLOG"/>
    <property type="match status" value="1"/>
</dbReference>
<reference evidence="7 8" key="1">
    <citation type="journal article" date="2018" name="Front. Microbiol.">
        <title>Prospects for Fungal Bioremediation of Acidic Radioactive Waste Sites: Characterization and Genome Sequence of Rhodotorula taiwanensis MD1149.</title>
        <authorList>
            <person name="Tkavc R."/>
            <person name="Matrosova V.Y."/>
            <person name="Grichenko O.E."/>
            <person name="Gostincar C."/>
            <person name="Volpe R.P."/>
            <person name="Klimenkova P."/>
            <person name="Gaidamakova E.K."/>
            <person name="Zhou C.E."/>
            <person name="Stewart B.J."/>
            <person name="Lyman M.G."/>
            <person name="Malfatti S.A."/>
            <person name="Rubinfeld B."/>
            <person name="Courtot M."/>
            <person name="Singh J."/>
            <person name="Dalgard C.L."/>
            <person name="Hamilton T."/>
            <person name="Frey K.G."/>
            <person name="Gunde-Cimerman N."/>
            <person name="Dugan L."/>
            <person name="Daly M.J."/>
        </authorList>
    </citation>
    <scope>NUCLEOTIDE SEQUENCE [LARGE SCALE GENOMIC DNA]</scope>
    <source>
        <strain evidence="7 8">MD1149</strain>
    </source>
</reference>
<evidence type="ECO:0000256" key="5">
    <source>
        <dbReference type="SAM" id="Phobius"/>
    </source>
</evidence>
<evidence type="ECO:0000256" key="2">
    <source>
        <dbReference type="ARBA" id="ARBA00022692"/>
    </source>
</evidence>
<organism evidence="7 8">
    <name type="scientific">Rhodotorula taiwanensis</name>
    <dbReference type="NCBI Taxonomy" id="741276"/>
    <lineage>
        <taxon>Eukaryota</taxon>
        <taxon>Fungi</taxon>
        <taxon>Dikarya</taxon>
        <taxon>Basidiomycota</taxon>
        <taxon>Pucciniomycotina</taxon>
        <taxon>Microbotryomycetes</taxon>
        <taxon>Sporidiobolales</taxon>
        <taxon>Sporidiobolaceae</taxon>
        <taxon>Rhodotorula</taxon>
    </lineage>
</organism>
<dbReference type="InterPro" id="IPR036259">
    <property type="entry name" value="MFS_trans_sf"/>
</dbReference>
<feature type="transmembrane region" description="Helical" evidence="5">
    <location>
        <begin position="464"/>
        <end position="484"/>
    </location>
</feature>
<dbReference type="PROSITE" id="PS50850">
    <property type="entry name" value="MFS"/>
    <property type="match status" value="1"/>
</dbReference>
<feature type="transmembrane region" description="Helical" evidence="5">
    <location>
        <begin position="254"/>
        <end position="275"/>
    </location>
</feature>
<dbReference type="OrthoDB" id="2261376at2759"/>
<protein>
    <recommendedName>
        <fullName evidence="6">Major facilitator superfamily (MFS) profile domain-containing protein</fullName>
    </recommendedName>
</protein>
<evidence type="ECO:0000313" key="7">
    <source>
        <dbReference type="EMBL" id="POY75848.1"/>
    </source>
</evidence>
<evidence type="ECO:0000256" key="4">
    <source>
        <dbReference type="ARBA" id="ARBA00023136"/>
    </source>
</evidence>
<evidence type="ECO:0000256" key="1">
    <source>
        <dbReference type="ARBA" id="ARBA00004141"/>
    </source>
</evidence>
<name>A0A2S5BGE6_9BASI</name>
<dbReference type="STRING" id="741276.A0A2S5BGE6"/>
<sequence length="549" mass="59445">MATTVTPAQERALKPRRGLGKYGMIFACGTALFGGAGERSGAEAVAHCPPLTRQQALSIQSSVGSTPSSTARITVGRRLFEREPWRDLKLMAFSADSTLFSGMAYLGTIIGQLSFGYFVDRYGRKYGELAWTRAQNVQNLTPGLFTGMLAASTIMIVGSALCAGAYGAGGSTEGMFTALIVYRLITGIGIGAEYPSGSVACSESTENSGVNPRWQHGLFVMATNTMQSLTSLSEQAAFVPLVLLWIFSEDHLRAVWRLTFGLGIVPAALVLLWRLKMPSEPERYRKSAIQKNVPYRLILKRYWRSLLGVSLCWFLYDFITIVNIITGGSDKLSTVFVWGVVINSLYLPGVLVGSLLVDKIGPKKQLIFFLCLQGITGFIMSGLYERLTKKVAAFAVVYGIFLSFGEAGPGGCLGLLASKSWPTAARGQMYGVAAAIGKIGAYVGVWAFPAIIADFPEGPKQTSGPFWVGSGLAFASALIALFLIPEIPTDGMTLEDERFREYLALNGYDVSQMGTHSELSSDDLAYEAEKPTYADMEQKAAGRNTYRIE</sequence>
<evidence type="ECO:0000313" key="8">
    <source>
        <dbReference type="Proteomes" id="UP000237144"/>
    </source>
</evidence>
<feature type="transmembrane region" description="Helical" evidence="5">
    <location>
        <begin position="396"/>
        <end position="417"/>
    </location>
</feature>
<dbReference type="GO" id="GO:0005886">
    <property type="term" value="C:plasma membrane"/>
    <property type="evidence" value="ECO:0007669"/>
    <property type="project" value="TreeGrafter"/>
</dbReference>
<gene>
    <name evidence="7" type="ORF">BMF94_0930</name>
</gene>
<keyword evidence="2 5" id="KW-0812">Transmembrane</keyword>
<evidence type="ECO:0000259" key="6">
    <source>
        <dbReference type="PROSITE" id="PS50850"/>
    </source>
</evidence>
<proteinExistence type="predicted"/>
<dbReference type="Proteomes" id="UP000237144">
    <property type="component" value="Unassembled WGS sequence"/>
</dbReference>
<feature type="domain" description="Major facilitator superfamily (MFS) profile" evidence="6">
    <location>
        <begin position="57"/>
        <end position="488"/>
    </location>
</feature>
<dbReference type="Gene3D" id="1.20.1250.20">
    <property type="entry name" value="MFS general substrate transporter like domains"/>
    <property type="match status" value="2"/>
</dbReference>
<dbReference type="EMBL" id="PJQD01000009">
    <property type="protein sequence ID" value="POY75848.1"/>
    <property type="molecule type" value="Genomic_DNA"/>
</dbReference>
<dbReference type="PANTHER" id="PTHR23508:SF10">
    <property type="entry name" value="CARBOXYLIC ACID TRANSPORTER PROTEIN HOMOLOG"/>
    <property type="match status" value="1"/>
</dbReference>
<dbReference type="AlphaFoldDB" id="A0A2S5BGE6"/>
<feature type="transmembrane region" description="Helical" evidence="5">
    <location>
        <begin position="366"/>
        <end position="384"/>
    </location>
</feature>
<keyword evidence="3 5" id="KW-1133">Transmembrane helix</keyword>
<evidence type="ECO:0000256" key="3">
    <source>
        <dbReference type="ARBA" id="ARBA00022989"/>
    </source>
</evidence>
<dbReference type="GO" id="GO:0046943">
    <property type="term" value="F:carboxylic acid transmembrane transporter activity"/>
    <property type="evidence" value="ECO:0007669"/>
    <property type="project" value="TreeGrafter"/>
</dbReference>
<feature type="transmembrane region" description="Helical" evidence="5">
    <location>
        <begin position="306"/>
        <end position="329"/>
    </location>
</feature>
<accession>A0A2S5BGE6</accession>
<dbReference type="SUPFAM" id="SSF103473">
    <property type="entry name" value="MFS general substrate transporter"/>
    <property type="match status" value="1"/>
</dbReference>
<feature type="transmembrane region" description="Helical" evidence="5">
    <location>
        <begin position="99"/>
        <end position="119"/>
    </location>
</feature>
<feature type="transmembrane region" description="Helical" evidence="5">
    <location>
        <begin position="429"/>
        <end position="452"/>
    </location>
</feature>
<dbReference type="InterPro" id="IPR005828">
    <property type="entry name" value="MFS_sugar_transport-like"/>
</dbReference>
<keyword evidence="8" id="KW-1185">Reference proteome</keyword>
<comment type="caution">
    <text evidence="7">The sequence shown here is derived from an EMBL/GenBank/DDBJ whole genome shotgun (WGS) entry which is preliminary data.</text>
</comment>
<dbReference type="InterPro" id="IPR020846">
    <property type="entry name" value="MFS_dom"/>
</dbReference>